<keyword evidence="2" id="KW-0812">Transmembrane</keyword>
<keyword evidence="6" id="KW-1185">Reference proteome</keyword>
<name>A0A9P4R9D6_9PLEO</name>
<feature type="compositionally biased region" description="Polar residues" evidence="1">
    <location>
        <begin position="54"/>
        <end position="87"/>
    </location>
</feature>
<dbReference type="PANTHER" id="PTHR17178">
    <property type="entry name" value="SECRETORY GRANULE PROTEOGLYCAN CORE PROTEIN"/>
    <property type="match status" value="1"/>
</dbReference>
<proteinExistence type="predicted"/>
<feature type="compositionally biased region" description="Low complexity" evidence="1">
    <location>
        <begin position="135"/>
        <end position="156"/>
    </location>
</feature>
<feature type="compositionally biased region" description="Polar residues" evidence="1">
    <location>
        <begin position="404"/>
        <end position="413"/>
    </location>
</feature>
<protein>
    <recommendedName>
        <fullName evidence="3 4">EGF-like domain-containing protein</fullName>
    </recommendedName>
</protein>
<feature type="compositionally biased region" description="Basic and acidic residues" evidence="1">
    <location>
        <begin position="379"/>
        <end position="399"/>
    </location>
</feature>
<organism evidence="5 6">
    <name type="scientific">Polyplosphaeria fusca</name>
    <dbReference type="NCBI Taxonomy" id="682080"/>
    <lineage>
        <taxon>Eukaryota</taxon>
        <taxon>Fungi</taxon>
        <taxon>Dikarya</taxon>
        <taxon>Ascomycota</taxon>
        <taxon>Pezizomycotina</taxon>
        <taxon>Dothideomycetes</taxon>
        <taxon>Pleosporomycetidae</taxon>
        <taxon>Pleosporales</taxon>
        <taxon>Tetraplosphaeriaceae</taxon>
        <taxon>Polyplosphaeria</taxon>
    </lineage>
</organism>
<feature type="region of interest" description="Disordered" evidence="1">
    <location>
        <begin position="489"/>
        <end position="536"/>
    </location>
</feature>
<accession>A0A9P4R9D6</accession>
<feature type="compositionally biased region" description="Low complexity" evidence="1">
    <location>
        <begin position="368"/>
        <end position="378"/>
    </location>
</feature>
<comment type="caution">
    <text evidence="5">The sequence shown here is derived from an EMBL/GenBank/DDBJ whole genome shotgun (WGS) entry which is preliminary data.</text>
</comment>
<evidence type="ECO:0000256" key="1">
    <source>
        <dbReference type="SAM" id="MobiDB-lite"/>
    </source>
</evidence>
<dbReference type="PROSITE" id="PS01186">
    <property type="entry name" value="EGF_2"/>
    <property type="match status" value="1"/>
</dbReference>
<evidence type="ECO:0000313" key="5">
    <source>
        <dbReference type="EMBL" id="KAF2741422.1"/>
    </source>
</evidence>
<feature type="region of interest" description="Disordered" evidence="1">
    <location>
        <begin position="352"/>
        <end position="425"/>
    </location>
</feature>
<feature type="transmembrane region" description="Helical" evidence="2">
    <location>
        <begin position="545"/>
        <end position="572"/>
    </location>
</feature>
<keyword evidence="2" id="KW-0472">Membrane</keyword>
<feature type="region of interest" description="Disordered" evidence="1">
    <location>
        <begin position="1"/>
        <end position="335"/>
    </location>
</feature>
<dbReference type="Proteomes" id="UP000799444">
    <property type="component" value="Unassembled WGS sequence"/>
</dbReference>
<feature type="compositionally biased region" description="Basic and acidic residues" evidence="1">
    <location>
        <begin position="256"/>
        <end position="265"/>
    </location>
</feature>
<evidence type="ECO:0000259" key="3">
    <source>
        <dbReference type="PROSITE" id="PS00022"/>
    </source>
</evidence>
<evidence type="ECO:0000313" key="6">
    <source>
        <dbReference type="Proteomes" id="UP000799444"/>
    </source>
</evidence>
<keyword evidence="2" id="KW-1133">Transmembrane helix</keyword>
<reference evidence="5" key="1">
    <citation type="journal article" date="2020" name="Stud. Mycol.">
        <title>101 Dothideomycetes genomes: a test case for predicting lifestyles and emergence of pathogens.</title>
        <authorList>
            <person name="Haridas S."/>
            <person name="Albert R."/>
            <person name="Binder M."/>
            <person name="Bloem J."/>
            <person name="Labutti K."/>
            <person name="Salamov A."/>
            <person name="Andreopoulos B."/>
            <person name="Baker S."/>
            <person name="Barry K."/>
            <person name="Bills G."/>
            <person name="Bluhm B."/>
            <person name="Cannon C."/>
            <person name="Castanera R."/>
            <person name="Culley D."/>
            <person name="Daum C."/>
            <person name="Ezra D."/>
            <person name="Gonzalez J."/>
            <person name="Henrissat B."/>
            <person name="Kuo A."/>
            <person name="Liang C."/>
            <person name="Lipzen A."/>
            <person name="Lutzoni F."/>
            <person name="Magnuson J."/>
            <person name="Mondo S."/>
            <person name="Nolan M."/>
            <person name="Ohm R."/>
            <person name="Pangilinan J."/>
            <person name="Park H.-J."/>
            <person name="Ramirez L."/>
            <person name="Alfaro M."/>
            <person name="Sun H."/>
            <person name="Tritt A."/>
            <person name="Yoshinaga Y."/>
            <person name="Zwiers L.-H."/>
            <person name="Turgeon B."/>
            <person name="Goodwin S."/>
            <person name="Spatafora J."/>
            <person name="Crous P."/>
            <person name="Grigoriev I."/>
        </authorList>
    </citation>
    <scope>NUCLEOTIDE SEQUENCE</scope>
    <source>
        <strain evidence="5">CBS 125425</strain>
    </source>
</reference>
<feature type="compositionally biased region" description="Polar residues" evidence="1">
    <location>
        <begin position="505"/>
        <end position="515"/>
    </location>
</feature>
<evidence type="ECO:0000256" key="2">
    <source>
        <dbReference type="SAM" id="Phobius"/>
    </source>
</evidence>
<feature type="compositionally biased region" description="Pro residues" evidence="1">
    <location>
        <begin position="115"/>
        <end position="125"/>
    </location>
</feature>
<feature type="compositionally biased region" description="Low complexity" evidence="1">
    <location>
        <begin position="766"/>
        <end position="791"/>
    </location>
</feature>
<dbReference type="OrthoDB" id="283575at2759"/>
<feature type="compositionally biased region" description="Low complexity" evidence="1">
    <location>
        <begin position="581"/>
        <end position="607"/>
    </location>
</feature>
<gene>
    <name evidence="5" type="ORF">EJ04DRAFT_3618</name>
</gene>
<dbReference type="PROSITE" id="PS00022">
    <property type="entry name" value="EGF_1"/>
    <property type="match status" value="1"/>
</dbReference>
<feature type="compositionally biased region" description="Basic and acidic residues" evidence="1">
    <location>
        <begin position="275"/>
        <end position="288"/>
    </location>
</feature>
<feature type="region of interest" description="Disordered" evidence="1">
    <location>
        <begin position="581"/>
        <end position="620"/>
    </location>
</feature>
<dbReference type="PANTHER" id="PTHR17178:SF0">
    <property type="entry name" value="SERGLYCIN"/>
    <property type="match status" value="1"/>
</dbReference>
<feature type="region of interest" description="Disordered" evidence="1">
    <location>
        <begin position="764"/>
        <end position="797"/>
    </location>
</feature>
<sequence length="878" mass="93787">MSYDPRLAGRPYGAPDEDDGARKGSVRAARERMQASQTQGQRPDRSRIVGLPQRPNQLVSQFSSQNRPHQPQNLTPPDSRGKTNAFSPTPEWPLPNEAEDEPDYGPDPYSIPLQRGPPPQRPPRPSSDELPIQQTSTSPRDYRSSSYSDDMFSPVSATASSRPLTTSSAASEASSLGSIPDFPVPQLPMPAIQSTPRRQPSLGPPPSSRRGPSSYYTQNSYVSPIVEESETRSDITRSHHGSFASSNVIPYNTDDYYMRDDGLRSDDDETVASDNGRDSRGSDHDDKSGLVQPALVRQASLGRRTKPSIMTIKSVEPLPTKRKPVPDATGPGAASAMGIGAATLAAREAITAPRGGQLGNGTGLLDPSGSSSESLSSFKNEKSKLAVRSLDPEKGELDSPVHPLQQSARQNSLADRVGKRRPPRIDVDAVREAEARGSLTSLPELIRRATRLAANLDRGRTASRLGLDFWESGAPEKGKFDARRSGSLSDMLAAFPPPGDATPTGDRTPNRNVSKWPSRDRFGGRDSASSSRRSKRRRRCCGMPMWTFVTLLVVLLFLVAAAVVIPVVLIVIPKMRDNNASSAPQNTGNNNNNNNNNPSSNPTDNPNNNPPSSAPTAPGQSSQCDGIISCQNGGVAIFQADRTCNCVCINGFTGSTCGTEGDAGCTTTNVAGTANNATIGSGIPRLLSSARNNFSIPLDPSGLLSVFSSLSLSCTSENALITFNGLSSRMVHSHYLPRLVDPQVIPSRTLPSLDEGTRDLRKRQAVGEPGEANAEANATPTETTSPAPSVTQPVSSNPTAIDFARIGVLLALQESRKLDTAANAQEALQSFLTNDRDGRNNNGDDVDLGPLKINLVELSMTFQNGTTLQARPSSSTTD</sequence>
<feature type="domain" description="EGF-like" evidence="3 4">
    <location>
        <begin position="646"/>
        <end position="657"/>
    </location>
</feature>
<dbReference type="InterPro" id="IPR000742">
    <property type="entry name" value="EGF"/>
</dbReference>
<evidence type="ECO:0000259" key="4">
    <source>
        <dbReference type="PROSITE" id="PS01186"/>
    </source>
</evidence>
<feature type="compositionally biased region" description="Polar residues" evidence="1">
    <location>
        <begin position="157"/>
        <end position="166"/>
    </location>
</feature>
<dbReference type="EMBL" id="ML996097">
    <property type="protein sequence ID" value="KAF2741422.1"/>
    <property type="molecule type" value="Genomic_DNA"/>
</dbReference>
<dbReference type="AlphaFoldDB" id="A0A9P4R9D6"/>